<dbReference type="EMBL" id="CP001968">
    <property type="protein sequence ID" value="ADD68236.1"/>
    <property type="molecule type" value="Genomic_DNA"/>
</dbReference>
<dbReference type="KEGG" id="dap:Dacet_1466"/>
<dbReference type="PANTHER" id="PTHR33498">
    <property type="entry name" value="TRANSPOSASE FOR INSERTION SEQUENCE ELEMENT IS1557"/>
    <property type="match status" value="1"/>
</dbReference>
<dbReference type="InterPro" id="IPR029261">
    <property type="entry name" value="Transposase_Znf"/>
</dbReference>
<dbReference type="KEGG" id="dap:Dacet_1982"/>
<dbReference type="STRING" id="522772.Dacet_1466"/>
<dbReference type="EMBL" id="CP001968">
    <property type="protein sequence ID" value="ADD68745.1"/>
    <property type="molecule type" value="Genomic_DNA"/>
</dbReference>
<evidence type="ECO:0000313" key="5">
    <source>
        <dbReference type="Proteomes" id="UP000002012"/>
    </source>
</evidence>
<feature type="domain" description="Transposase IS204/IS1001/IS1096/IS1165 DDE" evidence="1">
    <location>
        <begin position="149"/>
        <end position="379"/>
    </location>
</feature>
<dbReference type="eggNOG" id="COG3464">
    <property type="taxonomic scope" value="Bacteria"/>
</dbReference>
<dbReference type="Pfam" id="PF01610">
    <property type="entry name" value="DDE_Tnp_ISL3"/>
    <property type="match status" value="1"/>
</dbReference>
<protein>
    <submittedName>
        <fullName evidence="4">Transposase IS204/IS1001/IS1096/IS1165 family protein</fullName>
    </submittedName>
</protein>
<dbReference type="AlphaFoldDB" id="D4H1I5"/>
<gene>
    <name evidence="3" type="ordered locus">Dacet_1466</name>
    <name evidence="4" type="ordered locus">Dacet_1982</name>
</gene>
<dbReference type="RefSeq" id="WP_013010756.1">
    <property type="nucleotide sequence ID" value="NC_013943.1"/>
</dbReference>
<evidence type="ECO:0000259" key="1">
    <source>
        <dbReference type="Pfam" id="PF01610"/>
    </source>
</evidence>
<evidence type="ECO:0000313" key="4">
    <source>
        <dbReference type="EMBL" id="ADD68745.1"/>
    </source>
</evidence>
<dbReference type="InterPro" id="IPR002560">
    <property type="entry name" value="Transposase_DDE"/>
</dbReference>
<evidence type="ECO:0000259" key="2">
    <source>
        <dbReference type="Pfam" id="PF14690"/>
    </source>
</evidence>
<dbReference type="Proteomes" id="UP000002012">
    <property type="component" value="Chromosome"/>
</dbReference>
<dbReference type="InParanoid" id="D4H1I5"/>
<name>D4H1I5_DENA2</name>
<dbReference type="HOGENOM" id="CLU_041900_2_0_0"/>
<feature type="domain" description="Transposase IS204/IS1001/IS1096/IS1165 zinc-finger" evidence="2">
    <location>
        <begin position="33"/>
        <end position="78"/>
    </location>
</feature>
<dbReference type="Pfam" id="PF14690">
    <property type="entry name" value="Zn_ribbon_ISL3"/>
    <property type="match status" value="1"/>
</dbReference>
<dbReference type="InterPro" id="IPR047951">
    <property type="entry name" value="Transpos_ISL3"/>
</dbReference>
<dbReference type="PaxDb" id="522772-Dacet_1466"/>
<dbReference type="PANTHER" id="PTHR33498:SF1">
    <property type="entry name" value="TRANSPOSASE FOR INSERTION SEQUENCE ELEMENT IS1557"/>
    <property type="match status" value="1"/>
</dbReference>
<accession>D4H1I5</accession>
<organism evidence="4 5">
    <name type="scientific">Denitrovibrio acetiphilus (strain DSM 12809 / NBRC 114555 / N2460)</name>
    <dbReference type="NCBI Taxonomy" id="522772"/>
    <lineage>
        <taxon>Bacteria</taxon>
        <taxon>Pseudomonadati</taxon>
        <taxon>Deferribacterota</taxon>
        <taxon>Deferribacteres</taxon>
        <taxon>Deferribacterales</taxon>
        <taxon>Geovibrionaceae</taxon>
        <taxon>Denitrovibrio</taxon>
    </lineage>
</organism>
<proteinExistence type="predicted"/>
<dbReference type="OrthoDB" id="46712at2"/>
<evidence type="ECO:0000313" key="3">
    <source>
        <dbReference type="EMBL" id="ADD68236.1"/>
    </source>
</evidence>
<dbReference type="NCBIfam" id="NF033550">
    <property type="entry name" value="transpos_ISL3"/>
    <property type="match status" value="1"/>
</dbReference>
<sequence>MIDLLQLKGVNPIGQRIEDDILLILAESNVSEPESCSGCGSKPVYKHGKRTHVYADTPMHGMPVKVEIERQRYRCQSCGTVIVPNIPSLDEKRVVTKRLIEFVQARCFNNTFTLLANETGLAVNTIKAIALDYTEDLETSVYRETPRLLGLDEVMISGGYRAVMVNLEMNTLFDIHDNRKLASMRQYFEKLKDKDNIEWVCADMWEPYKVLISEQIPQAKLVIDRFHVVRMASNAMEQIRKKLQSELSHSERLKVKKNIRWSLLKGSKSKSEYDHEVVEYIRENYPELALAYDLKETFFNIYEFPDRASGEAAYKEWKDAIPLKFSPEFNTVIKIVDSHYEDIFNYFDCPITNGYTEAMNGVMKAANRMGRGYSYEVIRAKLLFSKIARQSGSVIVQPYSDRPSHLKEASPKEKSFRDYGASILTLDTMSERGELD</sequence>
<keyword evidence="5" id="KW-1185">Reference proteome</keyword>
<reference evidence="4 5" key="1">
    <citation type="journal article" date="2010" name="Stand. Genomic Sci.">
        <title>Complete genome sequence of Denitrovibrio acetiphilus type strain (N2460).</title>
        <authorList>
            <person name="Kiss H."/>
            <person name="Lang E."/>
            <person name="Lapidus A."/>
            <person name="Copeland A."/>
            <person name="Nolan M."/>
            <person name="Glavina Del Rio T."/>
            <person name="Chen F."/>
            <person name="Lucas S."/>
            <person name="Tice H."/>
            <person name="Cheng J.F."/>
            <person name="Han C."/>
            <person name="Goodwin L."/>
            <person name="Pitluck S."/>
            <person name="Liolios K."/>
            <person name="Pati A."/>
            <person name="Ivanova N."/>
            <person name="Mavromatis K."/>
            <person name="Chen A."/>
            <person name="Palaniappan K."/>
            <person name="Land M."/>
            <person name="Hauser L."/>
            <person name="Chang Y.J."/>
            <person name="Jeffries C.D."/>
            <person name="Detter J.C."/>
            <person name="Brettin T."/>
            <person name="Spring S."/>
            <person name="Rohde M."/>
            <person name="Goker M."/>
            <person name="Woyke T."/>
            <person name="Bristow J."/>
            <person name="Eisen J.A."/>
            <person name="Markowitz V."/>
            <person name="Hugenholtz P."/>
            <person name="Kyrpides N.C."/>
            <person name="Klenk H.P."/>
        </authorList>
    </citation>
    <scope>NUCLEOTIDE SEQUENCE [LARGE SCALE GENOMIC DNA]</scope>
    <source>
        <strain evidence="4">DSM 12809</strain>
        <strain evidence="5">DSM 12809 / NBRC 114555 / N2460</strain>
    </source>
</reference>